<gene>
    <name evidence="6" type="ORF">Ctob_006529</name>
</gene>
<feature type="chain" id="PRO_5005601900" evidence="5">
    <location>
        <begin position="20"/>
        <end position="248"/>
    </location>
</feature>
<proteinExistence type="inferred from homology"/>
<dbReference type="HAMAP" id="MF_01151">
    <property type="entry name" value="GrpE"/>
    <property type="match status" value="1"/>
</dbReference>
<feature type="coiled-coil region" evidence="4">
    <location>
        <begin position="56"/>
        <end position="83"/>
    </location>
</feature>
<accession>A0A0M0JIX1</accession>
<dbReference type="Pfam" id="PF01025">
    <property type="entry name" value="GrpE"/>
    <property type="match status" value="1"/>
</dbReference>
<dbReference type="PANTHER" id="PTHR21237:SF23">
    <property type="entry name" value="GRPE PROTEIN HOMOLOG, MITOCHONDRIAL"/>
    <property type="match status" value="1"/>
</dbReference>
<evidence type="ECO:0000256" key="2">
    <source>
        <dbReference type="ARBA" id="ARBA00023186"/>
    </source>
</evidence>
<name>A0A0M0JIX1_9EUKA</name>
<dbReference type="InterPro" id="IPR009012">
    <property type="entry name" value="GrpE_head"/>
</dbReference>
<dbReference type="OrthoDB" id="201245at2759"/>
<dbReference type="AlphaFoldDB" id="A0A0M0JIX1"/>
<evidence type="ECO:0000256" key="5">
    <source>
        <dbReference type="SAM" id="SignalP"/>
    </source>
</evidence>
<feature type="signal peptide" evidence="5">
    <location>
        <begin position="1"/>
        <end position="19"/>
    </location>
</feature>
<evidence type="ECO:0000256" key="3">
    <source>
        <dbReference type="RuleBase" id="RU004478"/>
    </source>
</evidence>
<dbReference type="GO" id="GO:0051087">
    <property type="term" value="F:protein-folding chaperone binding"/>
    <property type="evidence" value="ECO:0007669"/>
    <property type="project" value="InterPro"/>
</dbReference>
<sequence>MAARARGLYLLLLVTCTQAYQLPFLRSTHASPCSRARLAVCEAEGEGPIAEKEDPKAAAKAEKKALRDAIAILEKNLPAARGELNAAVDLKKDAGESGFMLLAANMERYRQQAAKEVGMQKGYGKTNTLRSLLPFFEEFEQLQKSSDSAGEGSVIHSYYSGIYKQIQKLLDGWGVTPFEAAAGERFDFNLHQSVARVASDTVPKDMIIEARERGWRMGDTSIRQAKVVLSTGPASVKAPEEATGEASK</sequence>
<dbReference type="EMBL" id="JWZX01002841">
    <property type="protein sequence ID" value="KOO26514.1"/>
    <property type="molecule type" value="Genomic_DNA"/>
</dbReference>
<comment type="caution">
    <text evidence="6">The sequence shown here is derived from an EMBL/GenBank/DDBJ whole genome shotgun (WGS) entry which is preliminary data.</text>
</comment>
<dbReference type="InterPro" id="IPR013805">
    <property type="entry name" value="GrpE_CC"/>
</dbReference>
<dbReference type="GO" id="GO:0042803">
    <property type="term" value="F:protein homodimerization activity"/>
    <property type="evidence" value="ECO:0007669"/>
    <property type="project" value="InterPro"/>
</dbReference>
<keyword evidence="5" id="KW-0732">Signal</keyword>
<comment type="similarity">
    <text evidence="1 3">Belongs to the GrpE family.</text>
</comment>
<dbReference type="InterPro" id="IPR000740">
    <property type="entry name" value="GrpE"/>
</dbReference>
<dbReference type="Gene3D" id="3.90.20.20">
    <property type="match status" value="1"/>
</dbReference>
<reference evidence="7" key="1">
    <citation type="journal article" date="2015" name="PLoS Genet.">
        <title>Genome Sequence and Transcriptome Analyses of Chrysochromulina tobin: Metabolic Tools for Enhanced Algal Fitness in the Prominent Order Prymnesiales (Haptophyceae).</title>
        <authorList>
            <person name="Hovde B.T."/>
            <person name="Deodato C.R."/>
            <person name="Hunsperger H.M."/>
            <person name="Ryken S.A."/>
            <person name="Yost W."/>
            <person name="Jha R.K."/>
            <person name="Patterson J."/>
            <person name="Monnat R.J. Jr."/>
            <person name="Barlow S.B."/>
            <person name="Starkenburg S.R."/>
            <person name="Cattolico R.A."/>
        </authorList>
    </citation>
    <scope>NUCLEOTIDE SEQUENCE</scope>
    <source>
        <strain evidence="7">CCMP291</strain>
    </source>
</reference>
<dbReference type="PRINTS" id="PR00773">
    <property type="entry name" value="GRPEPROTEIN"/>
</dbReference>
<dbReference type="GO" id="GO:0006457">
    <property type="term" value="P:protein folding"/>
    <property type="evidence" value="ECO:0007669"/>
    <property type="project" value="InterPro"/>
</dbReference>
<evidence type="ECO:0000313" key="6">
    <source>
        <dbReference type="EMBL" id="KOO26514.1"/>
    </source>
</evidence>
<keyword evidence="7" id="KW-1185">Reference proteome</keyword>
<dbReference type="PANTHER" id="PTHR21237">
    <property type="entry name" value="GRPE PROTEIN"/>
    <property type="match status" value="1"/>
</dbReference>
<dbReference type="Gene3D" id="2.30.22.10">
    <property type="entry name" value="Head domain of nucleotide exchange factor GrpE"/>
    <property type="match status" value="1"/>
</dbReference>
<organism evidence="6 7">
    <name type="scientific">Chrysochromulina tobinii</name>
    <dbReference type="NCBI Taxonomy" id="1460289"/>
    <lineage>
        <taxon>Eukaryota</taxon>
        <taxon>Haptista</taxon>
        <taxon>Haptophyta</taxon>
        <taxon>Prymnesiophyceae</taxon>
        <taxon>Prymnesiales</taxon>
        <taxon>Chrysochromulinaceae</taxon>
        <taxon>Chrysochromulina</taxon>
    </lineage>
</organism>
<evidence type="ECO:0000256" key="4">
    <source>
        <dbReference type="SAM" id="Coils"/>
    </source>
</evidence>
<dbReference type="GO" id="GO:0051082">
    <property type="term" value="F:unfolded protein binding"/>
    <property type="evidence" value="ECO:0007669"/>
    <property type="project" value="TreeGrafter"/>
</dbReference>
<keyword evidence="4" id="KW-0175">Coiled coil</keyword>
<keyword evidence="6" id="KW-0346">Stress response</keyword>
<evidence type="ECO:0000313" key="7">
    <source>
        <dbReference type="Proteomes" id="UP000037460"/>
    </source>
</evidence>
<dbReference type="SUPFAM" id="SSF51064">
    <property type="entry name" value="Head domain of nucleotide exchange factor GrpE"/>
    <property type="match status" value="1"/>
</dbReference>
<dbReference type="GO" id="GO:0000774">
    <property type="term" value="F:adenyl-nucleotide exchange factor activity"/>
    <property type="evidence" value="ECO:0007669"/>
    <property type="project" value="InterPro"/>
</dbReference>
<protein>
    <submittedName>
        <fullName evidence="6">Heat shock protein</fullName>
    </submittedName>
</protein>
<dbReference type="SUPFAM" id="SSF58014">
    <property type="entry name" value="Coiled-coil domain of nucleotide exchange factor GrpE"/>
    <property type="match status" value="1"/>
</dbReference>
<dbReference type="Proteomes" id="UP000037460">
    <property type="component" value="Unassembled WGS sequence"/>
</dbReference>
<keyword evidence="2" id="KW-0143">Chaperone</keyword>
<evidence type="ECO:0000256" key="1">
    <source>
        <dbReference type="ARBA" id="ARBA00009054"/>
    </source>
</evidence>